<evidence type="ECO:0000313" key="12">
    <source>
        <dbReference type="Proteomes" id="UP000812287"/>
    </source>
</evidence>
<evidence type="ECO:0000256" key="10">
    <source>
        <dbReference type="SAM" id="SignalP"/>
    </source>
</evidence>
<dbReference type="GO" id="GO:0004497">
    <property type="term" value="F:monooxygenase activity"/>
    <property type="evidence" value="ECO:0007669"/>
    <property type="project" value="UniProtKB-KW"/>
</dbReference>
<keyword evidence="10" id="KW-0732">Signal</keyword>
<proteinExistence type="inferred from homology"/>
<dbReference type="InterPro" id="IPR002401">
    <property type="entry name" value="Cyt_P450_E_grp-I"/>
</dbReference>
<organism evidence="11 12">
    <name type="scientific">Guyanagaster necrorhizus</name>
    <dbReference type="NCBI Taxonomy" id="856835"/>
    <lineage>
        <taxon>Eukaryota</taxon>
        <taxon>Fungi</taxon>
        <taxon>Dikarya</taxon>
        <taxon>Basidiomycota</taxon>
        <taxon>Agaricomycotina</taxon>
        <taxon>Agaricomycetes</taxon>
        <taxon>Agaricomycetidae</taxon>
        <taxon>Agaricales</taxon>
        <taxon>Marasmiineae</taxon>
        <taxon>Physalacriaceae</taxon>
        <taxon>Guyanagaster</taxon>
    </lineage>
</organism>
<dbReference type="Gene3D" id="1.10.630.10">
    <property type="entry name" value="Cytochrome P450"/>
    <property type="match status" value="1"/>
</dbReference>
<evidence type="ECO:0000313" key="11">
    <source>
        <dbReference type="EMBL" id="KAG7439451.1"/>
    </source>
</evidence>
<evidence type="ECO:0000256" key="5">
    <source>
        <dbReference type="ARBA" id="ARBA00022723"/>
    </source>
</evidence>
<gene>
    <name evidence="11" type="ORF">BT62DRAFT_983426</name>
</gene>
<dbReference type="GO" id="GO:0005506">
    <property type="term" value="F:iron ion binding"/>
    <property type="evidence" value="ECO:0007669"/>
    <property type="project" value="InterPro"/>
</dbReference>
<dbReference type="InterPro" id="IPR050121">
    <property type="entry name" value="Cytochrome_P450_monoxygenase"/>
</dbReference>
<dbReference type="RefSeq" id="XP_043032951.1">
    <property type="nucleotide sequence ID" value="XM_043189780.1"/>
</dbReference>
<feature type="binding site" description="axial binding residue" evidence="9">
    <location>
        <position position="389"/>
    </location>
    <ligand>
        <name>heme</name>
        <dbReference type="ChEBI" id="CHEBI:30413"/>
    </ligand>
    <ligandPart>
        <name>Fe</name>
        <dbReference type="ChEBI" id="CHEBI:18248"/>
    </ligandPart>
</feature>
<dbReference type="Pfam" id="PF00067">
    <property type="entry name" value="p450"/>
    <property type="match status" value="2"/>
</dbReference>
<reference evidence="11" key="1">
    <citation type="submission" date="2020-11" db="EMBL/GenBank/DDBJ databases">
        <title>Adaptations for nitrogen fixation in a non-lichenized fungal sporocarp promotes dispersal by wood-feeding termites.</title>
        <authorList>
            <consortium name="DOE Joint Genome Institute"/>
            <person name="Koch R.A."/>
            <person name="Yoon G."/>
            <person name="Arayal U."/>
            <person name="Lail K."/>
            <person name="Amirebrahimi M."/>
            <person name="Labutti K."/>
            <person name="Lipzen A."/>
            <person name="Riley R."/>
            <person name="Barry K."/>
            <person name="Henrissat B."/>
            <person name="Grigoriev I.V."/>
            <person name="Herr J.R."/>
            <person name="Aime M.C."/>
        </authorList>
    </citation>
    <scope>NUCLEOTIDE SEQUENCE</scope>
    <source>
        <strain evidence="11">MCA 3950</strain>
    </source>
</reference>
<evidence type="ECO:0000256" key="7">
    <source>
        <dbReference type="ARBA" id="ARBA00023004"/>
    </source>
</evidence>
<evidence type="ECO:0000256" key="6">
    <source>
        <dbReference type="ARBA" id="ARBA00023002"/>
    </source>
</evidence>
<dbReference type="PRINTS" id="PR00385">
    <property type="entry name" value="P450"/>
</dbReference>
<comment type="cofactor">
    <cofactor evidence="1 9">
        <name>heme</name>
        <dbReference type="ChEBI" id="CHEBI:30413"/>
    </cofactor>
</comment>
<dbReference type="EMBL" id="MU250594">
    <property type="protein sequence ID" value="KAG7439451.1"/>
    <property type="molecule type" value="Genomic_DNA"/>
</dbReference>
<dbReference type="InterPro" id="IPR001128">
    <property type="entry name" value="Cyt_P450"/>
</dbReference>
<dbReference type="AlphaFoldDB" id="A0A9P7VFZ7"/>
<dbReference type="OrthoDB" id="1470350at2759"/>
<keyword evidence="6" id="KW-0560">Oxidoreductase</keyword>
<evidence type="ECO:0000256" key="2">
    <source>
        <dbReference type="ARBA" id="ARBA00005179"/>
    </source>
</evidence>
<dbReference type="SUPFAM" id="SSF48264">
    <property type="entry name" value="Cytochrome P450"/>
    <property type="match status" value="1"/>
</dbReference>
<dbReference type="InterPro" id="IPR036396">
    <property type="entry name" value="Cyt_P450_sf"/>
</dbReference>
<evidence type="ECO:0000256" key="1">
    <source>
        <dbReference type="ARBA" id="ARBA00001971"/>
    </source>
</evidence>
<sequence>MIVAITLVSVLLGHLIPYLIDSHGLRSYPGPLIAKFSNIWLGCVSYKGHRSEDNHDLHMKYASNHISVARADTQPLIYGHGNGTLRSSFCDAFVSITQGLFRDRVNHSRKRKIISHVFLQKSVLELEPHVNRYIDEGWTGHDGRLWLDCLPWMNYLAFDIIGDLVFGARFGMVVAAKDSALVPDDPRAMMASYSQEVPAVKILNGRGNYTVSMGVLLGWWRPLLKRTPLFREGGQDKNTLAGMAIVAVSKRLLVPTDKNDLLSKLQAGKDEQGNLMSREEITEEALTLLAAGSDTTSNSSCAIIYFLAHTPKAQEKLHRELDENLDSDIATAEQGDMTILGKYFPEDTIISVPSYTIHHDPTVPETWFECDSAAILKTLTPFFVGRQACVGRNLATLELHIIIASILKRFHFVLEKPEEPGFLRKPLGCRVGLKRRETF</sequence>
<evidence type="ECO:0000256" key="9">
    <source>
        <dbReference type="PIRSR" id="PIRSR602401-1"/>
    </source>
</evidence>
<evidence type="ECO:0000256" key="3">
    <source>
        <dbReference type="ARBA" id="ARBA00010617"/>
    </source>
</evidence>
<evidence type="ECO:0000256" key="4">
    <source>
        <dbReference type="ARBA" id="ARBA00022617"/>
    </source>
</evidence>
<dbReference type="PRINTS" id="PR00463">
    <property type="entry name" value="EP450I"/>
</dbReference>
<accession>A0A9P7VFZ7</accession>
<dbReference type="GO" id="GO:0016705">
    <property type="term" value="F:oxidoreductase activity, acting on paired donors, with incorporation or reduction of molecular oxygen"/>
    <property type="evidence" value="ECO:0007669"/>
    <property type="project" value="InterPro"/>
</dbReference>
<feature type="signal peptide" evidence="10">
    <location>
        <begin position="1"/>
        <end position="22"/>
    </location>
</feature>
<keyword evidence="5 9" id="KW-0479">Metal-binding</keyword>
<comment type="caution">
    <text evidence="11">The sequence shown here is derived from an EMBL/GenBank/DDBJ whole genome shotgun (WGS) entry which is preliminary data.</text>
</comment>
<keyword evidence="4 9" id="KW-0349">Heme</keyword>
<comment type="similarity">
    <text evidence="3">Belongs to the cytochrome P450 family.</text>
</comment>
<feature type="chain" id="PRO_5040354968" evidence="10">
    <location>
        <begin position="23"/>
        <end position="439"/>
    </location>
</feature>
<keyword evidence="7 9" id="KW-0408">Iron</keyword>
<dbReference type="GeneID" id="66112077"/>
<keyword evidence="8" id="KW-0503">Monooxygenase</keyword>
<dbReference type="Proteomes" id="UP000812287">
    <property type="component" value="Unassembled WGS sequence"/>
</dbReference>
<keyword evidence="12" id="KW-1185">Reference proteome</keyword>
<dbReference type="GO" id="GO:0020037">
    <property type="term" value="F:heme binding"/>
    <property type="evidence" value="ECO:0007669"/>
    <property type="project" value="InterPro"/>
</dbReference>
<dbReference type="PANTHER" id="PTHR24305:SF29">
    <property type="entry name" value="BENZOATE-PARA-HYDROXYLASE"/>
    <property type="match status" value="1"/>
</dbReference>
<protein>
    <submittedName>
        <fullName evidence="11">Cytochrome P450</fullName>
    </submittedName>
</protein>
<evidence type="ECO:0000256" key="8">
    <source>
        <dbReference type="ARBA" id="ARBA00023033"/>
    </source>
</evidence>
<comment type="pathway">
    <text evidence="2">Secondary metabolite biosynthesis.</text>
</comment>
<dbReference type="PANTHER" id="PTHR24305">
    <property type="entry name" value="CYTOCHROME P450"/>
    <property type="match status" value="1"/>
</dbReference>
<name>A0A9P7VFZ7_9AGAR</name>